<protein>
    <submittedName>
        <fullName evidence="1">Transposase</fullName>
    </submittedName>
</protein>
<evidence type="ECO:0000313" key="2">
    <source>
        <dbReference type="Proteomes" id="UP000681594"/>
    </source>
</evidence>
<dbReference type="Proteomes" id="UP000681594">
    <property type="component" value="Unassembled WGS sequence"/>
</dbReference>
<accession>A0ABS4ALI9</accession>
<reference evidence="1 2" key="1">
    <citation type="submission" date="2021-03" db="EMBL/GenBank/DDBJ databases">
        <authorList>
            <person name="So Y."/>
        </authorList>
    </citation>
    <scope>NUCLEOTIDE SEQUENCE [LARGE SCALE GENOMIC DNA]</scope>
    <source>
        <strain evidence="1 2">SSH11</strain>
    </source>
</reference>
<evidence type="ECO:0000313" key="1">
    <source>
        <dbReference type="EMBL" id="MBP0447890.1"/>
    </source>
</evidence>
<dbReference type="InterPro" id="IPR010921">
    <property type="entry name" value="Trp_repressor/repl_initiator"/>
</dbReference>
<name>A0ABS4ALI9_9PROT</name>
<proteinExistence type="predicted"/>
<dbReference type="InterPro" id="IPR002514">
    <property type="entry name" value="Transposase_8"/>
</dbReference>
<keyword evidence="2" id="KW-1185">Reference proteome</keyword>
<sequence>MMGKRRGYLAEFKAKVALEALWGELTAAQLAAKHSIHHTMMGEWKRQAVEGPCQVGEVLMAGKLPPSRRIRQPDKSQLLHQLVKAVPST</sequence>
<comment type="caution">
    <text evidence="1">The sequence shown here is derived from an EMBL/GenBank/DDBJ whole genome shotgun (WGS) entry which is preliminary data.</text>
</comment>
<gene>
    <name evidence="1" type="ORF">J8J14_24470</name>
</gene>
<dbReference type="EMBL" id="JAGIZB010000081">
    <property type="protein sequence ID" value="MBP0447890.1"/>
    <property type="molecule type" value="Genomic_DNA"/>
</dbReference>
<dbReference type="SUPFAM" id="SSF48295">
    <property type="entry name" value="TrpR-like"/>
    <property type="match status" value="1"/>
</dbReference>
<organism evidence="1 2">
    <name type="scientific">Pararoseomonas baculiformis</name>
    <dbReference type="NCBI Taxonomy" id="2820812"/>
    <lineage>
        <taxon>Bacteria</taxon>
        <taxon>Pseudomonadati</taxon>
        <taxon>Pseudomonadota</taxon>
        <taxon>Alphaproteobacteria</taxon>
        <taxon>Acetobacterales</taxon>
        <taxon>Acetobacteraceae</taxon>
        <taxon>Pararoseomonas</taxon>
    </lineage>
</organism>
<dbReference type="Pfam" id="PF01527">
    <property type="entry name" value="HTH_Tnp_1"/>
    <property type="match status" value="1"/>
</dbReference>